<dbReference type="Pfam" id="PF02518">
    <property type="entry name" value="HATPase_c"/>
    <property type="match status" value="1"/>
</dbReference>
<dbReference type="InterPro" id="IPR000700">
    <property type="entry name" value="PAS-assoc_C"/>
</dbReference>
<feature type="region of interest" description="Disordered" evidence="6">
    <location>
        <begin position="455"/>
        <end position="484"/>
    </location>
</feature>
<dbReference type="NCBIfam" id="TIGR00229">
    <property type="entry name" value="sensory_box"/>
    <property type="match status" value="2"/>
</dbReference>
<dbReference type="SMART" id="SM00387">
    <property type="entry name" value="HATPase_c"/>
    <property type="match status" value="1"/>
</dbReference>
<evidence type="ECO:0000256" key="4">
    <source>
        <dbReference type="ARBA" id="ARBA00022679"/>
    </source>
</evidence>
<feature type="domain" description="PAC" evidence="9">
    <location>
        <begin position="197"/>
        <end position="250"/>
    </location>
</feature>
<dbReference type="InterPro" id="IPR000014">
    <property type="entry name" value="PAS"/>
</dbReference>
<organism evidence="10 11">
    <name type="scientific">Halorubrum aquaticum</name>
    <dbReference type="NCBI Taxonomy" id="387340"/>
    <lineage>
        <taxon>Archaea</taxon>
        <taxon>Methanobacteriati</taxon>
        <taxon>Methanobacteriota</taxon>
        <taxon>Stenosarchaea group</taxon>
        <taxon>Halobacteria</taxon>
        <taxon>Halobacteriales</taxon>
        <taxon>Haloferacaceae</taxon>
        <taxon>Halorubrum</taxon>
    </lineage>
</organism>
<dbReference type="Pfam" id="PF08448">
    <property type="entry name" value="PAS_4"/>
    <property type="match status" value="1"/>
</dbReference>
<keyword evidence="3" id="KW-0597">Phosphoprotein</keyword>
<dbReference type="SUPFAM" id="SSF55785">
    <property type="entry name" value="PYP-like sensor domain (PAS domain)"/>
    <property type="match status" value="2"/>
</dbReference>
<dbReference type="SUPFAM" id="SSF55874">
    <property type="entry name" value="ATPase domain of HSP90 chaperone/DNA topoisomerase II/histidine kinase"/>
    <property type="match status" value="1"/>
</dbReference>
<sequence>MTEVPNATTLLDLTNEAVVVVDDRGSFRYLNAAIEGLLGFEPAELVGRDAFALVHPDDDPRVRAIFERAVADGSVPNEPFEYRFRTADDDWVWVRSELFPPDRTGVDGHVFRSRDVTEDVESRRRLETIVSKSPDVLWMFDAEWSELLFVNESVETVFGLSLEDLREDPRRFLEVVHPDDRSRVERAMARLSAGETTHIDYRIEPTDGEIKWLRVPGEPVFDDESEEVVAVSGFARDVTEEYRRNRQLTVMDNLLRHTIRNDMNVVSGTAERIAARTTGGPETDAETIRRVAEDLLETAEKQRDVIDLLGEDGSPRPTPVDPIVSEAVDRMRTREPSAEFDVSCPPEATALTIPELDHAIDELVENAVEHAESTPTVRVDVTDDEDRVAIAVRDTCPPIPVEQRRVITDEWEMDRLRHTVGMGLWLVYWITERSGGELAFDTHRNGNVVTLTVPSARGEATSEPADPVNRLRIERGRRDGIAPE</sequence>
<dbReference type="EC" id="2.7.13.3" evidence="2"/>
<dbReference type="Proteomes" id="UP000323537">
    <property type="component" value="Unassembled WGS sequence"/>
</dbReference>
<evidence type="ECO:0000256" key="3">
    <source>
        <dbReference type="ARBA" id="ARBA00022553"/>
    </source>
</evidence>
<dbReference type="PROSITE" id="PS50113">
    <property type="entry name" value="PAC"/>
    <property type="match status" value="1"/>
</dbReference>
<dbReference type="OrthoDB" id="106630at2157"/>
<dbReference type="SMART" id="SM00091">
    <property type="entry name" value="PAS"/>
    <property type="match status" value="2"/>
</dbReference>
<dbReference type="CDD" id="cd00130">
    <property type="entry name" value="PAS"/>
    <property type="match status" value="2"/>
</dbReference>
<dbReference type="PROSITE" id="PS50109">
    <property type="entry name" value="HIS_KIN"/>
    <property type="match status" value="1"/>
</dbReference>
<dbReference type="Gene3D" id="3.30.565.10">
    <property type="entry name" value="Histidine kinase-like ATPase, C-terminal domain"/>
    <property type="match status" value="1"/>
</dbReference>
<feature type="compositionally biased region" description="Basic and acidic residues" evidence="6">
    <location>
        <begin position="469"/>
        <end position="484"/>
    </location>
</feature>
<accession>A0A1I3CUG1</accession>
<keyword evidence="5" id="KW-0418">Kinase</keyword>
<dbReference type="GO" id="GO:0004673">
    <property type="term" value="F:protein histidine kinase activity"/>
    <property type="evidence" value="ECO:0007669"/>
    <property type="project" value="UniProtKB-EC"/>
</dbReference>
<evidence type="ECO:0000259" key="9">
    <source>
        <dbReference type="PROSITE" id="PS50113"/>
    </source>
</evidence>
<evidence type="ECO:0000256" key="6">
    <source>
        <dbReference type="SAM" id="MobiDB-lite"/>
    </source>
</evidence>
<dbReference type="InterPro" id="IPR036890">
    <property type="entry name" value="HATPase_C_sf"/>
</dbReference>
<dbReference type="PROSITE" id="PS50112">
    <property type="entry name" value="PAS"/>
    <property type="match status" value="2"/>
</dbReference>
<evidence type="ECO:0000313" key="11">
    <source>
        <dbReference type="Proteomes" id="UP000323537"/>
    </source>
</evidence>
<dbReference type="EMBL" id="FOPZ01000030">
    <property type="protein sequence ID" value="SFH78008.1"/>
    <property type="molecule type" value="Genomic_DNA"/>
</dbReference>
<proteinExistence type="predicted"/>
<dbReference type="InterPro" id="IPR013656">
    <property type="entry name" value="PAS_4"/>
</dbReference>
<dbReference type="Gene3D" id="3.30.450.20">
    <property type="entry name" value="PAS domain"/>
    <property type="match status" value="2"/>
</dbReference>
<dbReference type="RefSeq" id="WP_149785668.1">
    <property type="nucleotide sequence ID" value="NZ_BAAADP010000003.1"/>
</dbReference>
<keyword evidence="4" id="KW-0808">Transferase</keyword>
<evidence type="ECO:0000256" key="1">
    <source>
        <dbReference type="ARBA" id="ARBA00000085"/>
    </source>
</evidence>
<dbReference type="InterPro" id="IPR005467">
    <property type="entry name" value="His_kinase_dom"/>
</dbReference>
<protein>
    <recommendedName>
        <fullName evidence="2">histidine kinase</fullName>
        <ecNumber evidence="2">2.7.13.3</ecNumber>
    </recommendedName>
</protein>
<dbReference type="AlphaFoldDB" id="A0A1I3CUG1"/>
<feature type="domain" description="PAS" evidence="8">
    <location>
        <begin position="10"/>
        <end position="73"/>
    </location>
</feature>
<dbReference type="InterPro" id="IPR052162">
    <property type="entry name" value="Sensor_kinase/Photoreceptor"/>
</dbReference>
<dbReference type="PANTHER" id="PTHR43304">
    <property type="entry name" value="PHYTOCHROME-LIKE PROTEIN CPH1"/>
    <property type="match status" value="1"/>
</dbReference>
<evidence type="ECO:0000313" key="10">
    <source>
        <dbReference type="EMBL" id="SFH78008.1"/>
    </source>
</evidence>
<feature type="domain" description="PAS" evidence="8">
    <location>
        <begin position="122"/>
        <end position="195"/>
    </location>
</feature>
<dbReference type="InterPro" id="IPR035965">
    <property type="entry name" value="PAS-like_dom_sf"/>
</dbReference>
<comment type="catalytic activity">
    <reaction evidence="1">
        <text>ATP + protein L-histidine = ADP + protein N-phospho-L-histidine.</text>
        <dbReference type="EC" id="2.7.13.3"/>
    </reaction>
</comment>
<dbReference type="InterPro" id="IPR013655">
    <property type="entry name" value="PAS_fold_3"/>
</dbReference>
<keyword evidence="11" id="KW-1185">Reference proteome</keyword>
<dbReference type="CDD" id="cd16936">
    <property type="entry name" value="HATPase_RsbW-like"/>
    <property type="match status" value="1"/>
</dbReference>
<gene>
    <name evidence="10" type="ORF">SAMN04488066_1302</name>
</gene>
<name>A0A1I3CUG1_9EURY</name>
<evidence type="ECO:0000259" key="7">
    <source>
        <dbReference type="PROSITE" id="PS50109"/>
    </source>
</evidence>
<reference evidence="10 11" key="1">
    <citation type="submission" date="2016-10" db="EMBL/GenBank/DDBJ databases">
        <authorList>
            <person name="Varghese N."/>
            <person name="Submissions S."/>
        </authorList>
    </citation>
    <scope>NUCLEOTIDE SEQUENCE [LARGE SCALE GENOMIC DNA]</scope>
    <source>
        <strain evidence="10 11">CGMCC 1.6377</strain>
    </source>
</reference>
<dbReference type="PANTHER" id="PTHR43304:SF1">
    <property type="entry name" value="PAC DOMAIN-CONTAINING PROTEIN"/>
    <property type="match status" value="1"/>
</dbReference>
<dbReference type="Pfam" id="PF08447">
    <property type="entry name" value="PAS_3"/>
    <property type="match status" value="1"/>
</dbReference>
<evidence type="ECO:0000256" key="2">
    <source>
        <dbReference type="ARBA" id="ARBA00012438"/>
    </source>
</evidence>
<dbReference type="SMART" id="SM00086">
    <property type="entry name" value="PAC"/>
    <property type="match status" value="2"/>
</dbReference>
<dbReference type="InterPro" id="IPR003594">
    <property type="entry name" value="HATPase_dom"/>
</dbReference>
<evidence type="ECO:0000259" key="8">
    <source>
        <dbReference type="PROSITE" id="PS50112"/>
    </source>
</evidence>
<feature type="domain" description="Histidine kinase" evidence="7">
    <location>
        <begin position="254"/>
        <end position="457"/>
    </location>
</feature>
<dbReference type="InterPro" id="IPR001610">
    <property type="entry name" value="PAC"/>
</dbReference>
<evidence type="ECO:0000256" key="5">
    <source>
        <dbReference type="ARBA" id="ARBA00022777"/>
    </source>
</evidence>